<accession>A0ABR6ZAI9</accession>
<organism evidence="1 2">
    <name type="scientific">Undibacterium umbellatum</name>
    <dbReference type="NCBI Taxonomy" id="2762300"/>
    <lineage>
        <taxon>Bacteria</taxon>
        <taxon>Pseudomonadati</taxon>
        <taxon>Pseudomonadota</taxon>
        <taxon>Betaproteobacteria</taxon>
        <taxon>Burkholderiales</taxon>
        <taxon>Oxalobacteraceae</taxon>
        <taxon>Undibacterium</taxon>
    </lineage>
</organism>
<dbReference type="Proteomes" id="UP000646911">
    <property type="component" value="Unassembled WGS sequence"/>
</dbReference>
<evidence type="ECO:0000313" key="2">
    <source>
        <dbReference type="Proteomes" id="UP000646911"/>
    </source>
</evidence>
<sequence>MELTLESCTFDDATHLADIRVLAMRPSLERIGLFDAERARQRLLVNFAAEYTDSSSWMDRWQDF</sequence>
<dbReference type="RefSeq" id="WP_186954324.1">
    <property type="nucleotide sequence ID" value="NZ_JACOFX010000007.1"/>
</dbReference>
<reference evidence="1 2" key="1">
    <citation type="submission" date="2020-08" db="EMBL/GenBank/DDBJ databases">
        <title>Novel species isolated from subtropical streams in China.</title>
        <authorList>
            <person name="Lu H."/>
        </authorList>
    </citation>
    <scope>NUCLEOTIDE SEQUENCE [LARGE SCALE GENOMIC DNA]</scope>
    <source>
        <strain evidence="1 2">NL8W</strain>
    </source>
</reference>
<name>A0ABR6ZAI9_9BURK</name>
<protein>
    <recommendedName>
        <fullName evidence="3">GNAT family N-acetyltransferase</fullName>
    </recommendedName>
</protein>
<proteinExistence type="predicted"/>
<dbReference type="EMBL" id="JACOFX010000007">
    <property type="protein sequence ID" value="MBC3908772.1"/>
    <property type="molecule type" value="Genomic_DNA"/>
</dbReference>
<keyword evidence="2" id="KW-1185">Reference proteome</keyword>
<evidence type="ECO:0008006" key="3">
    <source>
        <dbReference type="Google" id="ProtNLM"/>
    </source>
</evidence>
<evidence type="ECO:0000313" key="1">
    <source>
        <dbReference type="EMBL" id="MBC3908772.1"/>
    </source>
</evidence>
<comment type="caution">
    <text evidence="1">The sequence shown here is derived from an EMBL/GenBank/DDBJ whole genome shotgun (WGS) entry which is preliminary data.</text>
</comment>
<gene>
    <name evidence="1" type="ORF">H8L47_14520</name>
</gene>